<gene>
    <name evidence="2" type="ORF">Lrub_2667</name>
</gene>
<name>A0A0W0XMW3_9GAMM</name>
<dbReference type="STRING" id="458.Lrub_2667"/>
<feature type="coiled-coil region" evidence="1">
    <location>
        <begin position="283"/>
        <end position="324"/>
    </location>
</feature>
<dbReference type="PATRIC" id="fig|458.5.peg.2779"/>
<proteinExistence type="predicted"/>
<accession>A0A0W0XMW3</accession>
<dbReference type="OrthoDB" id="5646094at2"/>
<evidence type="ECO:0000256" key="1">
    <source>
        <dbReference type="SAM" id="Coils"/>
    </source>
</evidence>
<dbReference type="RefSeq" id="WP_058532625.1">
    <property type="nucleotide sequence ID" value="NZ_CAAAIN010000004.1"/>
</dbReference>
<dbReference type="EMBL" id="LNYT01000022">
    <property type="protein sequence ID" value="KTD45870.1"/>
    <property type="molecule type" value="Genomic_DNA"/>
</dbReference>
<protein>
    <submittedName>
        <fullName evidence="2">Uncharacterized protein</fullName>
    </submittedName>
</protein>
<evidence type="ECO:0000313" key="3">
    <source>
        <dbReference type="Proteomes" id="UP000054608"/>
    </source>
</evidence>
<comment type="caution">
    <text evidence="2">The sequence shown here is derived from an EMBL/GenBank/DDBJ whole genome shotgun (WGS) entry which is preliminary data.</text>
</comment>
<organism evidence="2 3">
    <name type="scientific">Legionella rubrilucens</name>
    <dbReference type="NCBI Taxonomy" id="458"/>
    <lineage>
        <taxon>Bacteria</taxon>
        <taxon>Pseudomonadati</taxon>
        <taxon>Pseudomonadota</taxon>
        <taxon>Gammaproteobacteria</taxon>
        <taxon>Legionellales</taxon>
        <taxon>Legionellaceae</taxon>
        <taxon>Legionella</taxon>
    </lineage>
</organism>
<evidence type="ECO:0000313" key="2">
    <source>
        <dbReference type="EMBL" id="KTD45870.1"/>
    </source>
</evidence>
<dbReference type="AlphaFoldDB" id="A0A0W0XMW3"/>
<dbReference type="Proteomes" id="UP000054608">
    <property type="component" value="Unassembled WGS sequence"/>
</dbReference>
<reference evidence="2 3" key="1">
    <citation type="submission" date="2015-11" db="EMBL/GenBank/DDBJ databases">
        <title>Genomic analysis of 38 Legionella species identifies large and diverse effector repertoires.</title>
        <authorList>
            <person name="Burstein D."/>
            <person name="Amaro F."/>
            <person name="Zusman T."/>
            <person name="Lifshitz Z."/>
            <person name="Cohen O."/>
            <person name="Gilbert J.A."/>
            <person name="Pupko T."/>
            <person name="Shuman H.A."/>
            <person name="Segal G."/>
        </authorList>
    </citation>
    <scope>NUCLEOTIDE SEQUENCE [LARGE SCALE GENOMIC DNA]</scope>
    <source>
        <strain evidence="2 3">WA-270A-C2</strain>
    </source>
</reference>
<sequence>MQQKSETKSQVKRIKLEPPFNAGDCGYYALFTGILYLVLASQNEDCLEKTLNESLVLSDILQSMETNIFSSNENVNTLRKMLDAMASKDWDRISYNELLNDFSNALRNALMHSSWGRDYFTRVIQEGAWSVNHGDWNTLPSFKKLEHRVFDRMSEIAGNRAVGVEEAGEIRFKATLEVCQSLKENELEKMADEVIKCHYGPGSKKAWVDRGFLEFLCQTLFASSTLLFNEKGVEITSKGTSDSHWYLDLPDDEESTLLLNTANKGYTRDLRVIERFIVRDKSVEMLHDKKETLKDLLKVQEKNLDEFKATLRTVQAQMKSASEEVLALGYFETEPPDEPTITAALLPFLADEESLLPGYTSLVVISKSISESQSKIESLKEEIKIMKKTQASQTTRLTGFFATTSIKSDTLKGSGNTPDYS</sequence>
<keyword evidence="1" id="KW-0175">Coiled coil</keyword>
<keyword evidence="3" id="KW-1185">Reference proteome</keyword>